<evidence type="ECO:0000259" key="2">
    <source>
        <dbReference type="Pfam" id="PF00884"/>
    </source>
</evidence>
<feature type="region of interest" description="Disordered" evidence="1">
    <location>
        <begin position="1"/>
        <end position="27"/>
    </location>
</feature>
<dbReference type="Gene3D" id="3.40.720.10">
    <property type="entry name" value="Alkaline Phosphatase, subunit A"/>
    <property type="match status" value="1"/>
</dbReference>
<name>A0A518D4R4_9BACT</name>
<organism evidence="3 4">
    <name type="scientific">Rohdeia mirabilis</name>
    <dbReference type="NCBI Taxonomy" id="2528008"/>
    <lineage>
        <taxon>Bacteria</taxon>
        <taxon>Pseudomonadati</taxon>
        <taxon>Planctomycetota</taxon>
        <taxon>Planctomycetia</taxon>
        <taxon>Planctomycetia incertae sedis</taxon>
        <taxon>Rohdeia</taxon>
    </lineage>
</organism>
<keyword evidence="3" id="KW-0378">Hydrolase</keyword>
<dbReference type="EC" id="3.1.6.1" evidence="3"/>
<dbReference type="OrthoDB" id="9795675at2"/>
<dbReference type="RefSeq" id="WP_145191715.1">
    <property type="nucleotide sequence ID" value="NZ_CP036290.1"/>
</dbReference>
<gene>
    <name evidence="3" type="ORF">Pla163_36090</name>
</gene>
<dbReference type="GO" id="GO:0004065">
    <property type="term" value="F:arylsulfatase activity"/>
    <property type="evidence" value="ECO:0007669"/>
    <property type="project" value="UniProtKB-EC"/>
</dbReference>
<evidence type="ECO:0000313" key="3">
    <source>
        <dbReference type="EMBL" id="QDU86458.1"/>
    </source>
</evidence>
<dbReference type="InterPro" id="IPR017850">
    <property type="entry name" value="Alkaline_phosphatase_core_sf"/>
</dbReference>
<dbReference type="SUPFAM" id="SSF53649">
    <property type="entry name" value="Alkaline phosphatase-like"/>
    <property type="match status" value="1"/>
</dbReference>
<dbReference type="Proteomes" id="UP000319342">
    <property type="component" value="Chromosome"/>
</dbReference>
<reference evidence="3 4" key="1">
    <citation type="submission" date="2019-02" db="EMBL/GenBank/DDBJ databases">
        <title>Deep-cultivation of Planctomycetes and their phenomic and genomic characterization uncovers novel biology.</title>
        <authorList>
            <person name="Wiegand S."/>
            <person name="Jogler M."/>
            <person name="Boedeker C."/>
            <person name="Pinto D."/>
            <person name="Vollmers J."/>
            <person name="Rivas-Marin E."/>
            <person name="Kohn T."/>
            <person name="Peeters S.H."/>
            <person name="Heuer A."/>
            <person name="Rast P."/>
            <person name="Oberbeckmann S."/>
            <person name="Bunk B."/>
            <person name="Jeske O."/>
            <person name="Meyerdierks A."/>
            <person name="Storesund J.E."/>
            <person name="Kallscheuer N."/>
            <person name="Luecker S."/>
            <person name="Lage O.M."/>
            <person name="Pohl T."/>
            <person name="Merkel B.J."/>
            <person name="Hornburger P."/>
            <person name="Mueller R.-W."/>
            <person name="Bruemmer F."/>
            <person name="Labrenz M."/>
            <person name="Spormann A.M."/>
            <person name="Op den Camp H."/>
            <person name="Overmann J."/>
            <person name="Amann R."/>
            <person name="Jetten M.S.M."/>
            <person name="Mascher T."/>
            <person name="Medema M.H."/>
            <person name="Devos D.P."/>
            <person name="Kaster A.-K."/>
            <person name="Ovreas L."/>
            <person name="Rohde M."/>
            <person name="Galperin M.Y."/>
            <person name="Jogler C."/>
        </authorList>
    </citation>
    <scope>NUCLEOTIDE SEQUENCE [LARGE SCALE GENOMIC DNA]</scope>
    <source>
        <strain evidence="3 4">Pla163</strain>
    </source>
</reference>
<accession>A0A518D4R4</accession>
<dbReference type="InterPro" id="IPR000917">
    <property type="entry name" value="Sulfatase_N"/>
</dbReference>
<dbReference type="Pfam" id="PF00884">
    <property type="entry name" value="Sulfatase"/>
    <property type="match status" value="1"/>
</dbReference>
<dbReference type="EMBL" id="CP036290">
    <property type="protein sequence ID" value="QDU86458.1"/>
    <property type="molecule type" value="Genomic_DNA"/>
</dbReference>
<feature type="domain" description="Sulfatase N-terminal" evidence="2">
    <location>
        <begin position="357"/>
        <end position="659"/>
    </location>
</feature>
<protein>
    <submittedName>
        <fullName evidence="3">Arylsulfatase</fullName>
        <ecNumber evidence="3">3.1.6.1</ecNumber>
    </submittedName>
</protein>
<keyword evidence="4" id="KW-1185">Reference proteome</keyword>
<dbReference type="PANTHER" id="PTHR43751">
    <property type="entry name" value="SULFATASE"/>
    <property type="match status" value="1"/>
</dbReference>
<dbReference type="AlphaFoldDB" id="A0A518D4R4"/>
<proteinExistence type="predicted"/>
<dbReference type="InterPro" id="IPR052701">
    <property type="entry name" value="GAG_Ulvan_Degrading_Sulfatases"/>
</dbReference>
<dbReference type="PANTHER" id="PTHR43751:SF3">
    <property type="entry name" value="SULFATASE N-TERMINAL DOMAIN-CONTAINING PROTEIN"/>
    <property type="match status" value="1"/>
</dbReference>
<evidence type="ECO:0000256" key="1">
    <source>
        <dbReference type="SAM" id="MobiDB-lite"/>
    </source>
</evidence>
<feature type="compositionally biased region" description="Polar residues" evidence="1">
    <location>
        <begin position="1"/>
        <end position="12"/>
    </location>
</feature>
<dbReference type="CDD" id="cd16148">
    <property type="entry name" value="sulfatase_like"/>
    <property type="match status" value="1"/>
</dbReference>
<sequence length="772" mass="83399">MTSVPTTDSLAMTPNDRPRTGGRAERRRARLGTWRGAAWLAPLVVLFGCSEPEEAAAPEWIDLTSTFEPAYATDAVVLEGDHLASTALRRTDSGLLASVTYTEDAWQPTPIAGLFVADLHVPRSFVEGARATRHRLLEIDVDATGYAVIRPSSASPASEANDEERPRSFTYVPSLDVVTDWADVPADSFGTVGHLLGLYVGPDGSLPEHAVHTVPVPVGGPEGDGWRLRTDRWSGAGAIVPPGMPQTFDLAAAGVDTSVRTRLELSCFARTAWAARELDAPVFRVSVDGTLRRDIGLDATLCATDGELRRFGFDVPEGARTITIEYDGPLGLTGVLEPVLGPRTRPVAADERVDPRPDLVLFVADTLRADALEERRVYADSPTVALERLARFAGGSTSFDHAWSTSTWTLPAHASMLTSLLPRQHGALGEFTQLAPSAASIAEVLRASGYRTVAVTDGIYVSAEYGLDQGFDVFDQTHGPRDGDPLARARAVLEHHDGRPTFLFVHTYVAHTPYQPSAPALATLGIEAPGEWSALSARLADAVAATEDQDRLPEVPEVQYSRDLYWAQMLDFDRHFGRFVDALDDSGWGASSVLVFTSDHGEAFGDHGQLFHGGKLYETQTRIPLLVRGGERFGLSAGARDDTASLVDLPPTFAALAGVAAPSGWIGRSLLTERTDAAAWMSIQSAERVQVGLAAGDDKVLALPDENVLEAFDLARDPDERHALGRLPARLEERYRRELGRTLEAVLDAPLLADPSAELLERLRAMGYLEDE</sequence>
<evidence type="ECO:0000313" key="4">
    <source>
        <dbReference type="Proteomes" id="UP000319342"/>
    </source>
</evidence>